<keyword evidence="3" id="KW-1185">Reference proteome</keyword>
<evidence type="ECO:0000313" key="2">
    <source>
        <dbReference type="EMBL" id="RUS75878.1"/>
    </source>
</evidence>
<accession>A0A3S1BVJ5</accession>
<gene>
    <name evidence="2" type="ORF">EGW08_016367</name>
</gene>
<proteinExistence type="predicted"/>
<evidence type="ECO:0000313" key="3">
    <source>
        <dbReference type="Proteomes" id="UP000271974"/>
    </source>
</evidence>
<comment type="caution">
    <text evidence="2">The sequence shown here is derived from an EMBL/GenBank/DDBJ whole genome shotgun (WGS) entry which is preliminary data.</text>
</comment>
<feature type="transmembrane region" description="Helical" evidence="1">
    <location>
        <begin position="77"/>
        <end position="99"/>
    </location>
</feature>
<protein>
    <submittedName>
        <fullName evidence="2">Uncharacterized protein</fullName>
    </submittedName>
</protein>
<keyword evidence="1" id="KW-0812">Transmembrane</keyword>
<organism evidence="2 3">
    <name type="scientific">Elysia chlorotica</name>
    <name type="common">Eastern emerald elysia</name>
    <name type="synonym">Sea slug</name>
    <dbReference type="NCBI Taxonomy" id="188477"/>
    <lineage>
        <taxon>Eukaryota</taxon>
        <taxon>Metazoa</taxon>
        <taxon>Spiralia</taxon>
        <taxon>Lophotrochozoa</taxon>
        <taxon>Mollusca</taxon>
        <taxon>Gastropoda</taxon>
        <taxon>Heterobranchia</taxon>
        <taxon>Euthyneura</taxon>
        <taxon>Panpulmonata</taxon>
        <taxon>Sacoglossa</taxon>
        <taxon>Placobranchoidea</taxon>
        <taxon>Plakobranchidae</taxon>
        <taxon>Elysia</taxon>
    </lineage>
</organism>
<dbReference type="Proteomes" id="UP000271974">
    <property type="component" value="Unassembled WGS sequence"/>
</dbReference>
<sequence>MLRLFIKVIFLFFVCLIVCCCWVFFWLLCLKACAGVPSSDEGHPGSELICWWEIHFFLVSHDRAQYFLFSSSTDLFVVWYGNLLVVFEYMYILCGLIVYTMIKIGMYNVC</sequence>
<dbReference type="AlphaFoldDB" id="A0A3S1BVJ5"/>
<name>A0A3S1BVJ5_ELYCH</name>
<dbReference type="EMBL" id="RQTK01000704">
    <property type="protein sequence ID" value="RUS75878.1"/>
    <property type="molecule type" value="Genomic_DNA"/>
</dbReference>
<keyword evidence="1" id="KW-0472">Membrane</keyword>
<reference evidence="2 3" key="1">
    <citation type="submission" date="2019-01" db="EMBL/GenBank/DDBJ databases">
        <title>A draft genome assembly of the solar-powered sea slug Elysia chlorotica.</title>
        <authorList>
            <person name="Cai H."/>
            <person name="Li Q."/>
            <person name="Fang X."/>
            <person name="Li J."/>
            <person name="Curtis N.E."/>
            <person name="Altenburger A."/>
            <person name="Shibata T."/>
            <person name="Feng M."/>
            <person name="Maeda T."/>
            <person name="Schwartz J.A."/>
            <person name="Shigenobu S."/>
            <person name="Lundholm N."/>
            <person name="Nishiyama T."/>
            <person name="Yang H."/>
            <person name="Hasebe M."/>
            <person name="Li S."/>
            <person name="Pierce S.K."/>
            <person name="Wang J."/>
        </authorList>
    </citation>
    <scope>NUCLEOTIDE SEQUENCE [LARGE SCALE GENOMIC DNA]</scope>
    <source>
        <strain evidence="2">EC2010</strain>
        <tissue evidence="2">Whole organism of an adult</tissue>
    </source>
</reference>
<evidence type="ECO:0000256" key="1">
    <source>
        <dbReference type="SAM" id="Phobius"/>
    </source>
</evidence>
<keyword evidence="1" id="KW-1133">Transmembrane helix</keyword>